<dbReference type="AlphaFoldDB" id="A0AAD4CYN2"/>
<keyword evidence="10" id="KW-0496">Mitochondrion</keyword>
<keyword evidence="8 12" id="KW-1133">Transmembrane helix</keyword>
<dbReference type="PANTHER" id="PTHR10978">
    <property type="entry name" value="SUCCINATE DEHYDROGENASE CYTOCHROME B560 SUBUNIT"/>
    <property type="match status" value="1"/>
</dbReference>
<evidence type="ECO:0000256" key="3">
    <source>
        <dbReference type="ARBA" id="ARBA00022617"/>
    </source>
</evidence>
<comment type="similarity">
    <text evidence="2">Belongs to the cytochrome b560 family.</text>
</comment>
<keyword evidence="14" id="KW-1185">Reference proteome</keyword>
<feature type="transmembrane region" description="Helical" evidence="12">
    <location>
        <begin position="89"/>
        <end position="111"/>
    </location>
</feature>
<keyword evidence="9" id="KW-0408">Iron</keyword>
<dbReference type="GO" id="GO:0005743">
    <property type="term" value="C:mitochondrial inner membrane"/>
    <property type="evidence" value="ECO:0007669"/>
    <property type="project" value="UniProtKB-SubCell"/>
</dbReference>
<organism evidence="13 14">
    <name type="scientific">Aspergillus nanangensis</name>
    <dbReference type="NCBI Taxonomy" id="2582783"/>
    <lineage>
        <taxon>Eukaryota</taxon>
        <taxon>Fungi</taxon>
        <taxon>Dikarya</taxon>
        <taxon>Ascomycota</taxon>
        <taxon>Pezizomycotina</taxon>
        <taxon>Eurotiomycetes</taxon>
        <taxon>Eurotiomycetidae</taxon>
        <taxon>Eurotiales</taxon>
        <taxon>Aspergillaceae</taxon>
        <taxon>Aspergillus</taxon>
        <taxon>Aspergillus subgen. Circumdati</taxon>
    </lineage>
</organism>
<evidence type="ECO:0000256" key="10">
    <source>
        <dbReference type="ARBA" id="ARBA00023128"/>
    </source>
</evidence>
<dbReference type="GO" id="GO:0006099">
    <property type="term" value="P:tricarboxylic acid cycle"/>
    <property type="evidence" value="ECO:0007669"/>
    <property type="project" value="InterPro"/>
</dbReference>
<evidence type="ECO:0000256" key="1">
    <source>
        <dbReference type="ARBA" id="ARBA00004448"/>
    </source>
</evidence>
<dbReference type="PANTHER" id="PTHR10978:SF5">
    <property type="entry name" value="SUCCINATE DEHYDROGENASE CYTOCHROME B560 SUBUNIT, MITOCHONDRIAL"/>
    <property type="match status" value="1"/>
</dbReference>
<name>A0AAD4CYN2_ASPNN</name>
<dbReference type="FunFam" id="1.20.1300.10:FF:000008">
    <property type="entry name" value="Succinate dehydrogenase cytochrome b560 subunit"/>
    <property type="match status" value="1"/>
</dbReference>
<dbReference type="CDD" id="cd03499">
    <property type="entry name" value="SQR_TypeC_SdhC"/>
    <property type="match status" value="1"/>
</dbReference>
<dbReference type="InterPro" id="IPR034804">
    <property type="entry name" value="SQR/QFR_C/D"/>
</dbReference>
<feature type="transmembrane region" description="Helical" evidence="12">
    <location>
        <begin position="117"/>
        <end position="135"/>
    </location>
</feature>
<keyword evidence="6" id="KW-0999">Mitochondrion inner membrane</keyword>
<reference evidence="13" key="1">
    <citation type="journal article" date="2019" name="Beilstein J. Org. Chem.">
        <title>Nanangenines: drimane sesquiterpenoids as the dominant metabolite cohort of a novel Australian fungus, Aspergillus nanangensis.</title>
        <authorList>
            <person name="Lacey H.J."/>
            <person name="Gilchrist C.L.M."/>
            <person name="Crombie A."/>
            <person name="Kalaitzis J.A."/>
            <person name="Vuong D."/>
            <person name="Rutledge P.J."/>
            <person name="Turner P."/>
            <person name="Pitt J.I."/>
            <person name="Lacey E."/>
            <person name="Chooi Y.H."/>
            <person name="Piggott A.M."/>
        </authorList>
    </citation>
    <scope>NUCLEOTIDE SEQUENCE</scope>
    <source>
        <strain evidence="13">MST-FP2251</strain>
    </source>
</reference>
<dbReference type="GO" id="GO:0009055">
    <property type="term" value="F:electron transfer activity"/>
    <property type="evidence" value="ECO:0007669"/>
    <property type="project" value="InterPro"/>
</dbReference>
<evidence type="ECO:0000256" key="6">
    <source>
        <dbReference type="ARBA" id="ARBA00022792"/>
    </source>
</evidence>
<dbReference type="Proteomes" id="UP001194746">
    <property type="component" value="Unassembled WGS sequence"/>
</dbReference>
<sequence length="188" mass="20395">MISQKVAQQSLRRLAVQQPYAMRWSMMNAASPAAIAIGRNVQTRQAATSANTEDPTKILARQRLNRPVSPHLTIYQPQITWFGSGFNRITGVALSGTLYLYATAYLASPLLGWHLESASMVAAFAALPVAAKILLKGTLAFPFTYHCMNGLRHLGWDLCLGITNQQVIKTGWAVVGLSTISAIALALL</sequence>
<evidence type="ECO:0000256" key="8">
    <source>
        <dbReference type="ARBA" id="ARBA00022989"/>
    </source>
</evidence>
<dbReference type="Gene3D" id="1.20.1300.10">
    <property type="entry name" value="Fumarate reductase/succinate dehydrogenase, transmembrane subunit"/>
    <property type="match status" value="1"/>
</dbReference>
<evidence type="ECO:0000256" key="9">
    <source>
        <dbReference type="ARBA" id="ARBA00023004"/>
    </source>
</evidence>
<dbReference type="GO" id="GO:0006121">
    <property type="term" value="P:mitochondrial electron transport, succinate to ubiquinone"/>
    <property type="evidence" value="ECO:0007669"/>
    <property type="project" value="TreeGrafter"/>
</dbReference>
<comment type="caution">
    <text evidence="13">The sequence shown here is derived from an EMBL/GenBank/DDBJ whole genome shotgun (WGS) entry which is preliminary data.</text>
</comment>
<dbReference type="GO" id="GO:0046872">
    <property type="term" value="F:metal ion binding"/>
    <property type="evidence" value="ECO:0007669"/>
    <property type="project" value="UniProtKB-KW"/>
</dbReference>
<evidence type="ECO:0000313" key="13">
    <source>
        <dbReference type="EMBL" id="KAF9894878.1"/>
    </source>
</evidence>
<comment type="subcellular location">
    <subcellularLocation>
        <location evidence="1">Mitochondrion inner membrane</location>
        <topology evidence="1">Multi-pass membrane protein</topology>
    </subcellularLocation>
</comment>
<evidence type="ECO:0000256" key="7">
    <source>
        <dbReference type="ARBA" id="ARBA00022946"/>
    </source>
</evidence>
<keyword evidence="11 12" id="KW-0472">Membrane</keyword>
<dbReference type="SUPFAM" id="SSF81343">
    <property type="entry name" value="Fumarate reductase respiratory complex transmembrane subunits"/>
    <property type="match status" value="1"/>
</dbReference>
<gene>
    <name evidence="13" type="primary">SDH3</name>
    <name evidence="13" type="ORF">FE257_004499</name>
</gene>
<dbReference type="Pfam" id="PF01127">
    <property type="entry name" value="Sdh_cyt"/>
    <property type="match status" value="1"/>
</dbReference>
<evidence type="ECO:0000256" key="5">
    <source>
        <dbReference type="ARBA" id="ARBA00022723"/>
    </source>
</evidence>
<proteinExistence type="inferred from homology"/>
<dbReference type="EMBL" id="VCAU01000002">
    <property type="protein sequence ID" value="KAF9894878.1"/>
    <property type="molecule type" value="Genomic_DNA"/>
</dbReference>
<dbReference type="NCBIfam" id="TIGR02970">
    <property type="entry name" value="succ_dehyd_cytB"/>
    <property type="match status" value="1"/>
</dbReference>
<evidence type="ECO:0000256" key="4">
    <source>
        <dbReference type="ARBA" id="ARBA00022692"/>
    </source>
</evidence>
<dbReference type="InterPro" id="IPR014314">
    <property type="entry name" value="Succ_DH_cytb556"/>
</dbReference>
<evidence type="ECO:0000256" key="2">
    <source>
        <dbReference type="ARBA" id="ARBA00007244"/>
    </source>
</evidence>
<evidence type="ECO:0000256" key="12">
    <source>
        <dbReference type="SAM" id="Phobius"/>
    </source>
</evidence>
<evidence type="ECO:0000256" key="11">
    <source>
        <dbReference type="ARBA" id="ARBA00023136"/>
    </source>
</evidence>
<reference evidence="13" key="2">
    <citation type="submission" date="2020-02" db="EMBL/GenBank/DDBJ databases">
        <authorList>
            <person name="Gilchrist C.L.M."/>
            <person name="Chooi Y.-H."/>
        </authorList>
    </citation>
    <scope>NUCLEOTIDE SEQUENCE</scope>
    <source>
        <strain evidence="13">MST-FP2251</strain>
    </source>
</reference>
<accession>A0AAD4CYN2</accession>
<keyword evidence="3" id="KW-0349">Heme</keyword>
<evidence type="ECO:0000313" key="14">
    <source>
        <dbReference type="Proteomes" id="UP001194746"/>
    </source>
</evidence>
<protein>
    <submittedName>
        <fullName evidence="13">Cytochrome b subunit of succinate dehydrogenase, Sdh3p</fullName>
    </submittedName>
</protein>
<dbReference type="InterPro" id="IPR000701">
    <property type="entry name" value="SuccDH_FuR_B_TM-su"/>
</dbReference>
<keyword evidence="7" id="KW-0809">Transit peptide</keyword>
<keyword evidence="4 12" id="KW-0812">Transmembrane</keyword>
<keyword evidence="5" id="KW-0479">Metal-binding</keyword>